<dbReference type="InterPro" id="IPR027417">
    <property type="entry name" value="P-loop_NTPase"/>
</dbReference>
<feature type="domain" description="ABC transmembrane type-1" evidence="13">
    <location>
        <begin position="161"/>
        <end position="440"/>
    </location>
</feature>
<keyword evidence="10 11" id="KW-0472">Membrane</keyword>
<dbReference type="GO" id="GO:0015421">
    <property type="term" value="F:ABC-type oligopeptide transporter activity"/>
    <property type="evidence" value="ECO:0007669"/>
    <property type="project" value="TreeGrafter"/>
</dbReference>
<evidence type="ECO:0000256" key="1">
    <source>
        <dbReference type="ARBA" id="ARBA00004651"/>
    </source>
</evidence>
<evidence type="ECO:0000256" key="8">
    <source>
        <dbReference type="ARBA" id="ARBA00022840"/>
    </source>
</evidence>
<dbReference type="PANTHER" id="PTHR43394:SF1">
    <property type="entry name" value="ATP-BINDING CASSETTE SUB-FAMILY B MEMBER 10, MITOCHONDRIAL"/>
    <property type="match status" value="1"/>
</dbReference>
<evidence type="ECO:0000259" key="12">
    <source>
        <dbReference type="PROSITE" id="PS50893"/>
    </source>
</evidence>
<dbReference type="SUPFAM" id="SSF90123">
    <property type="entry name" value="ABC transporter transmembrane region"/>
    <property type="match status" value="1"/>
</dbReference>
<dbReference type="Pfam" id="PF00005">
    <property type="entry name" value="ABC_tran"/>
    <property type="match status" value="1"/>
</dbReference>
<dbReference type="GO" id="GO:0008234">
    <property type="term" value="F:cysteine-type peptidase activity"/>
    <property type="evidence" value="ECO:0007669"/>
    <property type="project" value="UniProtKB-KW"/>
</dbReference>
<evidence type="ECO:0000256" key="5">
    <source>
        <dbReference type="ARBA" id="ARBA00022741"/>
    </source>
</evidence>
<dbReference type="InterPro" id="IPR003593">
    <property type="entry name" value="AAA+_ATPase"/>
</dbReference>
<geneLocation type="plasmid" evidence="15 16">
    <name>pBb</name>
</geneLocation>
<dbReference type="FunFam" id="3.40.50.300:FF:000299">
    <property type="entry name" value="ABC transporter ATP-binding protein/permease"/>
    <property type="match status" value="1"/>
</dbReference>
<dbReference type="KEGG" id="bby:CY96_27460"/>
<evidence type="ECO:0008006" key="17">
    <source>
        <dbReference type="Google" id="ProtNLM"/>
    </source>
</evidence>
<keyword evidence="7" id="KW-0788">Thiol protease</keyword>
<dbReference type="Pfam" id="PF03412">
    <property type="entry name" value="Peptidase_C39"/>
    <property type="match status" value="1"/>
</dbReference>
<dbReference type="CDD" id="cd02425">
    <property type="entry name" value="Peptidase_C39F"/>
    <property type="match status" value="1"/>
</dbReference>
<comment type="subcellular location">
    <subcellularLocation>
        <location evidence="1">Cell membrane</location>
        <topology evidence="1">Multi-pass membrane protein</topology>
    </subcellularLocation>
</comment>
<dbReference type="SMART" id="SM00382">
    <property type="entry name" value="AAA"/>
    <property type="match status" value="1"/>
</dbReference>
<feature type="transmembrane region" description="Helical" evidence="11">
    <location>
        <begin position="424"/>
        <end position="445"/>
    </location>
</feature>
<evidence type="ECO:0000256" key="2">
    <source>
        <dbReference type="ARBA" id="ARBA00022448"/>
    </source>
</evidence>
<feature type="transmembrane region" description="Helical" evidence="11">
    <location>
        <begin position="299"/>
        <end position="319"/>
    </location>
</feature>
<dbReference type="PANTHER" id="PTHR43394">
    <property type="entry name" value="ATP-DEPENDENT PERMEASE MDL1, MITOCHONDRIAL"/>
    <property type="match status" value="1"/>
</dbReference>
<dbReference type="Proteomes" id="UP000031778">
    <property type="component" value="Plasmid pBb"/>
</dbReference>
<dbReference type="Pfam" id="PF00664">
    <property type="entry name" value="ABC_membrane"/>
    <property type="match status" value="1"/>
</dbReference>
<keyword evidence="15" id="KW-0614">Plasmid</keyword>
<dbReference type="InterPro" id="IPR039421">
    <property type="entry name" value="Type_1_exporter"/>
</dbReference>
<dbReference type="InterPro" id="IPR011527">
    <property type="entry name" value="ABC1_TM_dom"/>
</dbReference>
<evidence type="ECO:0000256" key="9">
    <source>
        <dbReference type="ARBA" id="ARBA00022989"/>
    </source>
</evidence>
<dbReference type="InterPro" id="IPR017871">
    <property type="entry name" value="ABC_transporter-like_CS"/>
</dbReference>
<dbReference type="PROSITE" id="PS50990">
    <property type="entry name" value="PEPTIDASE_C39"/>
    <property type="match status" value="1"/>
</dbReference>
<gene>
    <name evidence="15" type="ORF">CY96_27460</name>
</gene>
<keyword evidence="3" id="KW-1003">Cell membrane</keyword>
<dbReference type="PROSITE" id="PS50929">
    <property type="entry name" value="ABC_TM1F"/>
    <property type="match status" value="1"/>
</dbReference>
<dbReference type="PROSITE" id="PS00211">
    <property type="entry name" value="ABC_TRANSPORTER_1"/>
    <property type="match status" value="1"/>
</dbReference>
<evidence type="ECO:0000256" key="7">
    <source>
        <dbReference type="ARBA" id="ARBA00022807"/>
    </source>
</evidence>
<evidence type="ECO:0000256" key="3">
    <source>
        <dbReference type="ARBA" id="ARBA00022475"/>
    </source>
</evidence>
<feature type="domain" description="Peptidase C39" evidence="14">
    <location>
        <begin position="10"/>
        <end position="129"/>
    </location>
</feature>
<dbReference type="Gene3D" id="1.20.1560.10">
    <property type="entry name" value="ABC transporter type 1, transmembrane domain"/>
    <property type="match status" value="1"/>
</dbReference>
<protein>
    <recommendedName>
        <fullName evidence="17">Peptidase C39</fullName>
    </recommendedName>
</protein>
<dbReference type="GO" id="GO:0005524">
    <property type="term" value="F:ATP binding"/>
    <property type="evidence" value="ECO:0007669"/>
    <property type="project" value="UniProtKB-KW"/>
</dbReference>
<accession>A0A9W3KZ25</accession>
<dbReference type="SUPFAM" id="SSF52540">
    <property type="entry name" value="P-loop containing nucleoside triphosphate hydrolases"/>
    <property type="match status" value="1"/>
</dbReference>
<keyword evidence="7" id="KW-0645">Protease</keyword>
<feature type="transmembrane region" description="Helical" evidence="11">
    <location>
        <begin position="273"/>
        <end position="293"/>
    </location>
</feature>
<evidence type="ECO:0000259" key="13">
    <source>
        <dbReference type="PROSITE" id="PS50929"/>
    </source>
</evidence>
<feature type="domain" description="ABC transporter" evidence="12">
    <location>
        <begin position="471"/>
        <end position="704"/>
    </location>
</feature>
<dbReference type="GO" id="GO:0005886">
    <property type="term" value="C:plasma membrane"/>
    <property type="evidence" value="ECO:0007669"/>
    <property type="project" value="UniProtKB-SubCell"/>
</dbReference>
<keyword evidence="16" id="KW-1185">Reference proteome</keyword>
<evidence type="ECO:0000256" key="6">
    <source>
        <dbReference type="ARBA" id="ARBA00022801"/>
    </source>
</evidence>
<dbReference type="InterPro" id="IPR033839">
    <property type="entry name" value="Lacticin_481_peptidase"/>
</dbReference>
<name>A0A9W3KZ25_9BACI</name>
<evidence type="ECO:0000256" key="4">
    <source>
        <dbReference type="ARBA" id="ARBA00022692"/>
    </source>
</evidence>
<sequence length="715" mass="80702">MRKRVPYIEQMEHSECGLACLGMVLGYYGYNVTLSELRNKFGTSKKGTSLYHLIEMGEETHLKGKVYKADCNALSQISCPAILFWENKHYVVLESINKRNFSIVDPLNGRRKVSPEIFKSSYSGYVLKFETDEKFVTKKKELKLNFLLQHILMHKNILISIMLVAFLLQGIGLVIPKVTQWIVDNIILPNNAEYTSILGVSVLGLFLFYQVFSIFRGYLITILQTRMDSSIMSAFISKLFSLKYSFFEARTSGELIYRANSNVIIRQILSSRMISLIIDMVLIIGYAIMMFYMQWKLGLLVVLLCSIITGITLLSTRLIKKLSDQNLVVQTKTQSYLTESIHGICDIKILGAEKKVFNHWHQLFHNQLKASQKQNFLSTTLESFSSGIQFITPLILLWVGSIFILKGEFTIGELLGFSALATSFMVPIVSMGNTYSQLLLLVAYIQRLQDVMESDSENIDGHKVKNIQGEIEFKDVSFKYDHFGSEVISKINLRVKAGEKIAIVGSSGSGKSSLAKLLLGLYSPTNGQVFIDGRPLEELNLHALRSQMGAVLQEARLNHGSVIENIQILDNKVSLEKVVNAAQLADIHEEILKQPMGYYTMISEGGSNFSGGQKQRLLLARALANEPKILILDEATSALDNLSESRVQQNLKTLDCTQIIIAHRLSTVRDADRIIVLKDGKIQEIGNHQELLKREGIYYQLYTIQEENQNEELAI</sequence>
<dbReference type="EMBL" id="CP007513">
    <property type="protein sequence ID" value="AHX21588.1"/>
    <property type="molecule type" value="Genomic_DNA"/>
</dbReference>
<dbReference type="InterPro" id="IPR003439">
    <property type="entry name" value="ABC_transporter-like_ATP-bd"/>
</dbReference>
<feature type="transmembrane region" description="Helical" evidence="11">
    <location>
        <begin position="196"/>
        <end position="219"/>
    </location>
</feature>
<proteinExistence type="predicted"/>
<keyword evidence="8" id="KW-0067">ATP-binding</keyword>
<reference evidence="16" key="1">
    <citation type="submission" date="2014-03" db="EMBL/GenBank/DDBJ databases">
        <title>The Complete Genome Sequence of Bacillus bombyseptieus.</title>
        <authorList>
            <person name="Cheng T."/>
            <person name="Lin P."/>
            <person name="Jin S."/>
            <person name="Wu Y."/>
            <person name="Fu B."/>
            <person name="Long R."/>
            <person name="Liu D."/>
            <person name="Guo Y."/>
            <person name="Peng L."/>
            <person name="Xia Q."/>
        </authorList>
    </citation>
    <scope>NUCLEOTIDE SEQUENCE [LARGE SCALE GENOMIC DNA]</scope>
    <source>
        <strain evidence="16">wang</strain>
        <plasmid evidence="16">pBb</plasmid>
    </source>
</reference>
<dbReference type="PROSITE" id="PS50893">
    <property type="entry name" value="ABC_TRANSPORTER_2"/>
    <property type="match status" value="1"/>
</dbReference>
<evidence type="ECO:0000259" key="14">
    <source>
        <dbReference type="PROSITE" id="PS50990"/>
    </source>
</evidence>
<evidence type="ECO:0000313" key="16">
    <source>
        <dbReference type="Proteomes" id="UP000031778"/>
    </source>
</evidence>
<dbReference type="GO" id="GO:0016887">
    <property type="term" value="F:ATP hydrolysis activity"/>
    <property type="evidence" value="ECO:0007669"/>
    <property type="project" value="InterPro"/>
</dbReference>
<evidence type="ECO:0000313" key="15">
    <source>
        <dbReference type="EMBL" id="AHX21588.1"/>
    </source>
</evidence>
<dbReference type="Gene3D" id="3.40.50.300">
    <property type="entry name" value="P-loop containing nucleotide triphosphate hydrolases"/>
    <property type="match status" value="1"/>
</dbReference>
<dbReference type="RefSeq" id="WP_050043492.1">
    <property type="nucleotide sequence ID" value="NZ_CP007513.1"/>
</dbReference>
<keyword evidence="5" id="KW-0547">Nucleotide-binding</keyword>
<dbReference type="Gene3D" id="3.90.70.10">
    <property type="entry name" value="Cysteine proteinases"/>
    <property type="match status" value="1"/>
</dbReference>
<keyword evidence="4 11" id="KW-0812">Transmembrane</keyword>
<keyword evidence="9 11" id="KW-1133">Transmembrane helix</keyword>
<dbReference type="InterPro" id="IPR036640">
    <property type="entry name" value="ABC1_TM_sf"/>
</dbReference>
<keyword evidence="6" id="KW-0378">Hydrolase</keyword>
<organism evidence="15 16">
    <name type="scientific">Bacillus bombysepticus str. Wang</name>
    <dbReference type="NCBI Taxonomy" id="1330043"/>
    <lineage>
        <taxon>Bacteria</taxon>
        <taxon>Bacillati</taxon>
        <taxon>Bacillota</taxon>
        <taxon>Bacilli</taxon>
        <taxon>Bacillales</taxon>
        <taxon>Bacillaceae</taxon>
        <taxon>Bacillus</taxon>
        <taxon>Bacillus cereus group</taxon>
    </lineage>
</organism>
<dbReference type="AlphaFoldDB" id="A0A9W3KZ25"/>
<keyword evidence="2" id="KW-0813">Transport</keyword>
<dbReference type="InterPro" id="IPR005074">
    <property type="entry name" value="Peptidase_C39"/>
</dbReference>
<dbReference type="GO" id="GO:0006508">
    <property type="term" value="P:proteolysis"/>
    <property type="evidence" value="ECO:0007669"/>
    <property type="project" value="InterPro"/>
</dbReference>
<feature type="transmembrane region" description="Helical" evidence="11">
    <location>
        <begin position="383"/>
        <end position="404"/>
    </location>
</feature>
<evidence type="ECO:0000256" key="10">
    <source>
        <dbReference type="ARBA" id="ARBA00023136"/>
    </source>
</evidence>
<dbReference type="CDD" id="cd18555">
    <property type="entry name" value="ABC_6TM_T1SS_like"/>
    <property type="match status" value="1"/>
</dbReference>
<feature type="transmembrane region" description="Helical" evidence="11">
    <location>
        <begin position="157"/>
        <end position="176"/>
    </location>
</feature>
<evidence type="ECO:0000256" key="11">
    <source>
        <dbReference type="SAM" id="Phobius"/>
    </source>
</evidence>